<accession>A0A285TUY7</accession>
<keyword evidence="2" id="KW-1185">Reference proteome</keyword>
<evidence type="ECO:0000313" key="2">
    <source>
        <dbReference type="Proteomes" id="UP000219636"/>
    </source>
</evidence>
<dbReference type="AlphaFoldDB" id="A0A285TUY7"/>
<proteinExistence type="predicted"/>
<dbReference type="EMBL" id="OBMQ01000022">
    <property type="protein sequence ID" value="SOC27332.1"/>
    <property type="molecule type" value="Genomic_DNA"/>
</dbReference>
<name>A0A285TUY7_9BACL</name>
<reference evidence="2" key="1">
    <citation type="submission" date="2017-08" db="EMBL/GenBank/DDBJ databases">
        <authorList>
            <person name="Varghese N."/>
            <person name="Submissions S."/>
        </authorList>
    </citation>
    <scope>NUCLEOTIDE SEQUENCE [LARGE SCALE GENOMIC DNA]</scope>
    <source>
        <strain evidence="2">JC22</strain>
    </source>
</reference>
<dbReference type="OrthoDB" id="2361671at2"/>
<dbReference type="Gene3D" id="1.10.287.760">
    <property type="entry name" value="YqgQ-like"/>
    <property type="match status" value="1"/>
</dbReference>
<sequence>MKTMKDIYDLLKQYGIYIYTRDRIGDLILMEDEIRELFKARVLDPKDFQTAMLIIRQETTRLEREGKIEN</sequence>
<protein>
    <submittedName>
        <fullName evidence="1">Uncharacterized protein YqgQ</fullName>
    </submittedName>
</protein>
<dbReference type="Pfam" id="PF06014">
    <property type="entry name" value="YqgQ-like"/>
    <property type="match status" value="1"/>
</dbReference>
<dbReference type="SUPFAM" id="SSF158379">
    <property type="entry name" value="YqgQ-like"/>
    <property type="match status" value="1"/>
</dbReference>
<dbReference type="InterPro" id="IPR009256">
    <property type="entry name" value="YqgQ-like"/>
</dbReference>
<gene>
    <name evidence="1" type="ORF">SAMN05880501_1221</name>
</gene>
<evidence type="ECO:0000313" key="1">
    <source>
        <dbReference type="EMBL" id="SOC27332.1"/>
    </source>
</evidence>
<dbReference type="Proteomes" id="UP000219636">
    <property type="component" value="Unassembled WGS sequence"/>
</dbReference>
<organism evidence="1 2">
    <name type="scientific">Ureibacillus xyleni</name>
    <dbReference type="NCBI Taxonomy" id="614648"/>
    <lineage>
        <taxon>Bacteria</taxon>
        <taxon>Bacillati</taxon>
        <taxon>Bacillota</taxon>
        <taxon>Bacilli</taxon>
        <taxon>Bacillales</taxon>
        <taxon>Caryophanaceae</taxon>
        <taxon>Ureibacillus</taxon>
    </lineage>
</organism>
<dbReference type="RefSeq" id="WP_097075341.1">
    <property type="nucleotide sequence ID" value="NZ_OBMQ01000022.1"/>
</dbReference>
<dbReference type="InterPro" id="IPR023164">
    <property type="entry name" value="YqgQ-like_sf"/>
</dbReference>